<dbReference type="KEGG" id="vg:26623276"/>
<feature type="transmembrane region" description="Helical" evidence="1">
    <location>
        <begin position="34"/>
        <end position="55"/>
    </location>
</feature>
<evidence type="ECO:0000313" key="3">
    <source>
        <dbReference type="Proteomes" id="UP000032690"/>
    </source>
</evidence>
<accession>A0A0D3MW39</accession>
<name>A0A0D3MW39_9CAUD</name>
<keyword evidence="1" id="KW-0812">Transmembrane</keyword>
<evidence type="ECO:0000313" key="2">
    <source>
        <dbReference type="EMBL" id="AJA42130.1"/>
    </source>
</evidence>
<evidence type="ECO:0000256" key="1">
    <source>
        <dbReference type="SAM" id="Phobius"/>
    </source>
</evidence>
<dbReference type="GeneID" id="26623276"/>
<reference evidence="2 3" key="1">
    <citation type="journal article" date="2015" name="Appl. Environ. Microbiol.">
        <title>Two Phages, phiIPLA-RODI and phiIPLA-C1C, Lyse Mono- and Dual-Species Staphylococcal Biofilms.</title>
        <authorList>
            <person name="Gutierrez D."/>
            <person name="Vandenheuvel D."/>
            <person name="Martinez B."/>
            <person name="Rodriguez A."/>
            <person name="Lavigne R."/>
            <person name="Garcia P."/>
        </authorList>
    </citation>
    <scope>NUCLEOTIDE SEQUENCE [LARGE SCALE GENOMIC DNA]</scope>
</reference>
<keyword evidence="1" id="KW-0472">Membrane</keyword>
<keyword evidence="3" id="KW-1185">Reference proteome</keyword>
<dbReference type="EMBL" id="KP027446">
    <property type="protein sequence ID" value="AJA42130.1"/>
    <property type="molecule type" value="Genomic_DNA"/>
</dbReference>
<organism evidence="2 3">
    <name type="scientific">Staphylococcus phage phiIPLA-RODI</name>
    <dbReference type="NCBI Taxonomy" id="1572703"/>
    <lineage>
        <taxon>Viruses</taxon>
        <taxon>Duplodnaviria</taxon>
        <taxon>Heunggongvirae</taxon>
        <taxon>Uroviricota</taxon>
        <taxon>Caudoviricetes</taxon>
        <taxon>Herelleviridae</taxon>
        <taxon>Twortvirinae</taxon>
        <taxon>Kayvirus</taxon>
        <taxon>Kayvirus rodi</taxon>
    </lineage>
</organism>
<keyword evidence="1" id="KW-1133">Transmembrane helix</keyword>
<proteinExistence type="predicted"/>
<feature type="transmembrane region" description="Helical" evidence="1">
    <location>
        <begin position="87"/>
        <end position="108"/>
    </location>
</feature>
<dbReference type="Proteomes" id="UP000032690">
    <property type="component" value="Segment"/>
</dbReference>
<dbReference type="RefSeq" id="YP_009196004.1">
    <property type="nucleotide sequence ID" value="NC_028765.1"/>
</dbReference>
<sequence>MKLEDKVLERIDSLGGKLGDISQHAWEALVKYQIIYGIIDLIVGIVVIALTLFLWKVFINQHKKVNDMDRDDDYSLLFEDCEDLSGIGLFYVIVTSLISLFAFIYLIYGIPMDIIKILNPEVFAVKDLIEQAKGGN</sequence>
<protein>
    <submittedName>
        <fullName evidence="2">Membrane protein</fullName>
    </submittedName>
</protein>